<dbReference type="Proteomes" id="UP000711811">
    <property type="component" value="Unassembled WGS sequence"/>
</dbReference>
<keyword evidence="2" id="KW-0472">Membrane</keyword>
<dbReference type="EMBL" id="AASWBF010000013">
    <property type="protein sequence ID" value="EFH4960994.1"/>
    <property type="molecule type" value="Genomic_DNA"/>
</dbReference>
<name>A0A066T132_ECOLX</name>
<reference evidence="11 19" key="3">
    <citation type="journal article" date="2019" name="Nat. Med.">
        <title>A library of human gut bacterial isolates paired with longitudinal multiomics data enables mechanistic microbiome research.</title>
        <authorList>
            <person name="Poyet M."/>
            <person name="Groussin M."/>
            <person name="Gibbons S.M."/>
            <person name="Avila-Pacheco J."/>
            <person name="Jiang X."/>
            <person name="Kearney S.M."/>
            <person name="Perrotta A.R."/>
            <person name="Berdy B."/>
            <person name="Zhao S."/>
            <person name="Lieberman T.D."/>
            <person name="Swanson P.K."/>
            <person name="Smith M."/>
            <person name="Roesemann S."/>
            <person name="Alexander J.E."/>
            <person name="Rich S.A."/>
            <person name="Livny J."/>
            <person name="Vlamakis H."/>
            <person name="Clish C."/>
            <person name="Bullock K."/>
            <person name="Deik A."/>
            <person name="Scott J."/>
            <person name="Pierce K.A."/>
            <person name="Xavier R.J."/>
            <person name="Alm E.J."/>
        </authorList>
    </citation>
    <scope>NUCLEOTIDE SEQUENCE [LARGE SCALE GENOMIC DNA]</scope>
    <source>
        <strain evidence="11 19">BIOML-A382</strain>
    </source>
</reference>
<dbReference type="EMBL" id="AAAGZE010000015">
    <property type="protein sequence ID" value="EAC1532130.1"/>
    <property type="molecule type" value="Genomic_DNA"/>
</dbReference>
<evidence type="ECO:0000313" key="8">
    <source>
        <dbReference type="EMBL" id="HAH4526136.1"/>
    </source>
</evidence>
<reference evidence="14 16" key="5">
    <citation type="submission" date="2019-02" db="EMBL/GenBank/DDBJ databases">
        <authorList>
            <person name="Slukin P."/>
            <person name="Fursova N."/>
            <person name="Ermolenko Z."/>
            <person name="Mayskaya N."/>
            <person name="Kislichkina A."/>
            <person name="Mukhina T."/>
            <person name="Sizova A."/>
            <person name="Bogun A."/>
        </authorList>
    </citation>
    <scope>NUCLEOTIDE SEQUENCE [LARGE SCALE GENOMIC DNA]</scope>
    <source>
        <strain evidence="14">SCPM-O-B-8431</strain>
        <strain evidence="16">SCPM-O-B-8431(U15)</strain>
    </source>
</reference>
<dbReference type="Proteomes" id="UP000555763">
    <property type="component" value="Unassembled WGS sequence"/>
</dbReference>
<dbReference type="EMBL" id="WKUE01000028">
    <property type="protein sequence ID" value="MSI70511.1"/>
    <property type="molecule type" value="Genomic_DNA"/>
</dbReference>
<dbReference type="Proteomes" id="UP000543424">
    <property type="component" value="Unassembled WGS sequence"/>
</dbReference>
<reference evidence="13 15" key="4">
    <citation type="submission" date="2019-01" db="EMBL/GenBank/DDBJ databases">
        <title>Genomic analysis of febrile catheter-associated UTI E. coli isolates.</title>
        <authorList>
            <person name="Potter R."/>
            <person name="Zou Z."/>
            <person name="Henderson J."/>
            <person name="Dantas G."/>
        </authorList>
    </citation>
    <scope>NUCLEOTIDE SEQUENCE [LARGE SCALE GENOMIC DNA]</scope>
    <source>
        <strain evidence="13 15">29_CAASB</strain>
    </source>
</reference>
<dbReference type="EMBL" id="AATLZG010000019">
    <property type="protein sequence ID" value="EFM8155323.1"/>
    <property type="molecule type" value="Genomic_DNA"/>
</dbReference>
<evidence type="ECO:0000313" key="13">
    <source>
        <dbReference type="EMBL" id="RXD17644.1"/>
    </source>
</evidence>
<dbReference type="RefSeq" id="WP_001298097.1">
    <property type="nucleotide sequence ID" value="NZ_CAXTET010000001.1"/>
</dbReference>
<evidence type="ECO:0000313" key="21">
    <source>
        <dbReference type="Proteomes" id="UP000531962"/>
    </source>
</evidence>
<dbReference type="EMBL" id="SCJN01000017">
    <property type="protein sequence ID" value="RXD17644.1"/>
    <property type="molecule type" value="Genomic_DNA"/>
</dbReference>
<dbReference type="EMBL" id="DABBJX010000025">
    <property type="protein sequence ID" value="HAH4526136.1"/>
    <property type="molecule type" value="Genomic_DNA"/>
</dbReference>
<evidence type="ECO:0000313" key="4">
    <source>
        <dbReference type="EMBL" id="EFD6885123.1"/>
    </source>
</evidence>
<dbReference type="Proteomes" id="UP000288730">
    <property type="component" value="Unassembled WGS sequence"/>
</dbReference>
<dbReference type="Proteomes" id="UP000437875">
    <property type="component" value="Unassembled WGS sequence"/>
</dbReference>
<evidence type="ECO:0000313" key="6">
    <source>
        <dbReference type="EMBL" id="EFJ6482354.1"/>
    </source>
</evidence>
<dbReference type="Proteomes" id="UP000531962">
    <property type="component" value="Unassembled WGS sequence"/>
</dbReference>
<reference evidence="3 17" key="2">
    <citation type="submission" date="2018-10" db="EMBL/GenBank/DDBJ databases">
        <authorList>
            <consortium name="NARMS: The National Antimicrobial Resistance Monitoring System"/>
        </authorList>
    </citation>
    <scope>NUCLEOTIDE SEQUENCE [LARGE SCALE GENOMIC DNA]</scope>
    <source>
        <strain evidence="4 21">19MD07CB01-EC</strain>
        <strain evidence="3 17">CVM N17EC1330</strain>
        <strain evidence="5 22">CVM N19EC0130</strain>
    </source>
</reference>
<dbReference type="Proteomes" id="UP000471490">
    <property type="component" value="Unassembled WGS sequence"/>
</dbReference>
<reference evidence="7 23" key="10">
    <citation type="submission" date="2020-02" db="EMBL/GenBank/DDBJ databases">
        <authorList>
            <consortium name="PulseNet: The National Subtyping Network for Foodborne Disease Surveillance"/>
            <person name="Tarr C.L."/>
            <person name="Trees E."/>
            <person name="Katz L.S."/>
            <person name="Carleton-Romer H.A."/>
            <person name="Stroika S."/>
            <person name="Kucerova Z."/>
            <person name="Roache K.F."/>
            <person name="Sabol A.L."/>
            <person name="Besser J."/>
            <person name="Gerner-Smidt P."/>
        </authorList>
    </citation>
    <scope>NUCLEOTIDE SEQUENCE [LARGE SCALE GENOMIC DNA]</scope>
    <source>
        <strain evidence="7 23">PNUSAE002719</strain>
    </source>
</reference>
<evidence type="ECO:0000313" key="16">
    <source>
        <dbReference type="Proteomes" id="UP000291778"/>
    </source>
</evidence>
<dbReference type="Proteomes" id="UP000438958">
    <property type="component" value="Unassembled WGS sequence"/>
</dbReference>
<proteinExistence type="predicted"/>
<keyword evidence="2" id="KW-1133">Transmembrane helix</keyword>
<dbReference type="OMA" id="FVMKKIF"/>
<feature type="compositionally biased region" description="Pro residues" evidence="1">
    <location>
        <begin position="53"/>
        <end position="65"/>
    </location>
</feature>
<evidence type="ECO:0000313" key="9">
    <source>
        <dbReference type="EMBL" id="HAH7768004.1"/>
    </source>
</evidence>
<dbReference type="EMBL" id="VLTB01000667">
    <property type="protein sequence ID" value="NDR95755.1"/>
    <property type="molecule type" value="Genomic_DNA"/>
</dbReference>
<feature type="region of interest" description="Disordered" evidence="1">
    <location>
        <begin position="42"/>
        <end position="76"/>
    </location>
</feature>
<evidence type="ECO:0000313" key="19">
    <source>
        <dbReference type="Proteomes" id="UP000438958"/>
    </source>
</evidence>
<evidence type="ECO:0000313" key="22">
    <source>
        <dbReference type="Proteomes" id="UP000543424"/>
    </source>
</evidence>
<accession>A0A066T132</accession>
<dbReference type="EMBL" id="SERV01000012">
    <property type="protein sequence ID" value="RYL80482.1"/>
    <property type="molecule type" value="Genomic_DNA"/>
</dbReference>
<evidence type="ECO:0000313" key="23">
    <source>
        <dbReference type="Proteomes" id="UP000555763"/>
    </source>
</evidence>
<reference evidence="8" key="1">
    <citation type="journal article" date="2018" name="Genome Biol.">
        <title>SKESA: strategic k-mer extension for scrupulous assemblies.</title>
        <authorList>
            <person name="Souvorov A."/>
            <person name="Agarwala R."/>
            <person name="Lipman D.J."/>
        </authorList>
    </citation>
    <scope>NUCLEOTIDE SEQUENCE [LARGE SCALE GENOMIC DNA]</scope>
    <source>
        <strain evidence="9">C0382</strain>
        <strain evidence="8">EC00763</strain>
    </source>
</reference>
<evidence type="ECO:0000313" key="14">
    <source>
        <dbReference type="EMBL" id="RYL80482.1"/>
    </source>
</evidence>
<dbReference type="Proteomes" id="UP000843571">
    <property type="component" value="Unassembled WGS sequence"/>
</dbReference>
<gene>
    <name evidence="6" type="ORF">A2J79_002731</name>
    <name evidence="7" type="ORF">A5U30_002962</name>
    <name evidence="3" type="ORF">D9J61_08880</name>
    <name evidence="13" type="ORF">EPS76_03805</name>
    <name evidence="14" type="ORF">EWK56_18255</name>
    <name evidence="5" type="ORF">F9413_10720</name>
    <name evidence="12" type="ORF">FPI65_32265</name>
    <name evidence="4" type="ORF">FZU14_12975</name>
    <name evidence="11" type="ORF">GKF66_17180</name>
    <name evidence="10" type="ORF">GP711_20015</name>
    <name evidence="8" type="ORF">GRC73_19350</name>
    <name evidence="9" type="ORF">HIE29_001391</name>
</gene>
<reference evidence="10 18" key="6">
    <citation type="submission" date="2019-10" db="EMBL/GenBank/DDBJ databases">
        <title>Antimicrobial-resistant enteric bacteria are widely distributed amongst people, animals and the environment in northern Tanzania.</title>
        <authorList>
            <person name="Subbiah M."/>
            <person name="Call D.R."/>
        </authorList>
    </citation>
    <scope>NUCLEOTIDE SEQUENCE [LARGE SCALE GENOMIC DNA]</scope>
    <source>
        <strain evidence="10 18">TzEc067</strain>
    </source>
</reference>
<comment type="caution">
    <text evidence="12">The sequence shown here is derived from an EMBL/GenBank/DDBJ whole genome shotgun (WGS) entry which is preliminary data.</text>
</comment>
<reference evidence="12 20" key="7">
    <citation type="journal article" date="2020" name="Int. J. Nanomedicine">
        <title>Consequences Of Long-Term Bacteria's Exposure To Silver Nanoformulations With Different PhysicoChemical Properties.</title>
        <authorList>
            <person name="Kedziora A."/>
            <person name="Wernecki M."/>
            <person name="Korzekwa K."/>
            <person name="Speruda M."/>
            <person name="Gerasymchuk Y."/>
            <person name="Lukowiak A."/>
            <person name="Bugla-Ploskonska G."/>
        </authorList>
    </citation>
    <scope>NUCLEOTIDE SEQUENCE [LARGE SCALE GENOMIC DNA]</scope>
    <source>
        <strain evidence="12 20">ATCC 11230</strain>
    </source>
</reference>
<dbReference type="AlphaFoldDB" id="A0A066T132"/>
<evidence type="ECO:0000256" key="1">
    <source>
        <dbReference type="SAM" id="MobiDB-lite"/>
    </source>
</evidence>
<evidence type="ECO:0000313" key="20">
    <source>
        <dbReference type="Proteomes" id="UP000471490"/>
    </source>
</evidence>
<sequence>MQLLCDNNHSALTVQEFVMKKTFTFSLLAIVFASLLSACVPHHHHRHSDGPRGPAPSGKPMPPSNGGPNHGSHGRY</sequence>
<dbReference type="EMBL" id="AASKVF010000015">
    <property type="protein sequence ID" value="EFD6885123.1"/>
    <property type="molecule type" value="Genomic_DNA"/>
</dbReference>
<evidence type="ECO:0000313" key="7">
    <source>
        <dbReference type="EMBL" id="EFM8155323.1"/>
    </source>
</evidence>
<reference evidence="6" key="9">
    <citation type="submission" date="2020-02" db="EMBL/GenBank/DDBJ databases">
        <authorList>
            <person name="Ashton P.M."/>
            <person name="Dallman T."/>
            <person name="Nair S."/>
            <person name="De Pinna E."/>
            <person name="Peters T."/>
            <person name="Grant K."/>
        </authorList>
    </citation>
    <scope>NUCLEOTIDE SEQUENCE</scope>
    <source>
        <strain evidence="6">93335</strain>
    </source>
</reference>
<dbReference type="EMBL" id="AATCLQ010000017">
    <property type="protein sequence ID" value="EFJ6482354.1"/>
    <property type="molecule type" value="Genomic_DNA"/>
</dbReference>
<dbReference type="Proteomes" id="UP000291778">
    <property type="component" value="Unassembled WGS sequence"/>
</dbReference>
<evidence type="ECO:0000313" key="15">
    <source>
        <dbReference type="Proteomes" id="UP000288730"/>
    </source>
</evidence>
<evidence type="ECO:0000313" key="3">
    <source>
        <dbReference type="EMBL" id="EAC1532130.1"/>
    </source>
</evidence>
<evidence type="ECO:0000313" key="10">
    <source>
        <dbReference type="EMBL" id="KAE9728910.1"/>
    </source>
</evidence>
<evidence type="ECO:0000313" key="11">
    <source>
        <dbReference type="EMBL" id="MSI70511.1"/>
    </source>
</evidence>
<keyword evidence="2" id="KW-0812">Transmembrane</keyword>
<dbReference type="EMBL" id="DABCJL010000002">
    <property type="protein sequence ID" value="HAH7768004.1"/>
    <property type="molecule type" value="Genomic_DNA"/>
</dbReference>
<dbReference type="EMBL" id="WSGM01000014">
    <property type="protein sequence ID" value="KAE9728910.1"/>
    <property type="molecule type" value="Genomic_DNA"/>
</dbReference>
<organism evidence="12 20">
    <name type="scientific">Escherichia coli</name>
    <dbReference type="NCBI Taxonomy" id="562"/>
    <lineage>
        <taxon>Bacteria</taxon>
        <taxon>Pseudomonadati</taxon>
        <taxon>Pseudomonadota</taxon>
        <taxon>Gammaproteobacteria</taxon>
        <taxon>Enterobacterales</taxon>
        <taxon>Enterobacteriaceae</taxon>
        <taxon>Escherichia</taxon>
    </lineage>
</organism>
<evidence type="ECO:0000313" key="5">
    <source>
        <dbReference type="EMBL" id="EFH4960994.1"/>
    </source>
</evidence>
<evidence type="ECO:0000256" key="2">
    <source>
        <dbReference type="SAM" id="Phobius"/>
    </source>
</evidence>
<dbReference type="Proteomes" id="UP000382540">
    <property type="component" value="Unassembled WGS sequence"/>
</dbReference>
<evidence type="ECO:0000313" key="17">
    <source>
        <dbReference type="Proteomes" id="UP000382540"/>
    </source>
</evidence>
<evidence type="ECO:0000313" key="18">
    <source>
        <dbReference type="Proteomes" id="UP000437875"/>
    </source>
</evidence>
<feature type="transmembrane region" description="Helical" evidence="2">
    <location>
        <begin position="22"/>
        <end position="40"/>
    </location>
</feature>
<protein>
    <submittedName>
        <fullName evidence="12">Uncharacterized protein</fullName>
    </submittedName>
</protein>
<reference evidence="9" key="8">
    <citation type="submission" date="2020-01" db="EMBL/GenBank/DDBJ databases">
        <authorList>
            <consortium name="NCBI Pathogen Detection Project"/>
        </authorList>
    </citation>
    <scope>NUCLEOTIDE SEQUENCE</scope>
    <source>
        <strain evidence="9">C0382</strain>
        <strain evidence="8">EC00763</strain>
    </source>
</reference>
<evidence type="ECO:0000313" key="12">
    <source>
        <dbReference type="EMBL" id="NDR95755.1"/>
    </source>
</evidence>